<dbReference type="AlphaFoldDB" id="A0A091SSS7"/>
<feature type="non-terminal residue" evidence="1">
    <location>
        <position position="1"/>
    </location>
</feature>
<evidence type="ECO:0000313" key="1">
    <source>
        <dbReference type="EMBL" id="KFQ61055.1"/>
    </source>
</evidence>
<gene>
    <name evidence="1" type="ORF">N334_05384</name>
</gene>
<sequence>KKTTPKKARKRFKTKSNHDFQVYVSKVCREHGLELMPWKAPQPRFVHLKCKFGVCFIFSV</sequence>
<organism evidence="1 2">
    <name type="scientific">Pelecanus crispus</name>
    <name type="common">Dalmatian pelican</name>
    <dbReference type="NCBI Taxonomy" id="36300"/>
    <lineage>
        <taxon>Eukaryota</taxon>
        <taxon>Metazoa</taxon>
        <taxon>Chordata</taxon>
        <taxon>Craniata</taxon>
        <taxon>Vertebrata</taxon>
        <taxon>Euteleostomi</taxon>
        <taxon>Archelosauria</taxon>
        <taxon>Archosauria</taxon>
        <taxon>Dinosauria</taxon>
        <taxon>Saurischia</taxon>
        <taxon>Theropoda</taxon>
        <taxon>Coelurosauria</taxon>
        <taxon>Aves</taxon>
        <taxon>Neognathae</taxon>
        <taxon>Neoaves</taxon>
        <taxon>Aequornithes</taxon>
        <taxon>Pelecaniformes</taxon>
        <taxon>Pelecanidae</taxon>
        <taxon>Pelecanus</taxon>
    </lineage>
</organism>
<evidence type="ECO:0000313" key="2">
    <source>
        <dbReference type="Proteomes" id="UP000054150"/>
    </source>
</evidence>
<accession>A0A091SSS7</accession>
<proteinExistence type="predicted"/>
<dbReference type="EMBL" id="KK482960">
    <property type="protein sequence ID" value="KFQ61055.1"/>
    <property type="molecule type" value="Genomic_DNA"/>
</dbReference>
<name>A0A091SSS7_PELCR</name>
<reference evidence="1 2" key="1">
    <citation type="submission" date="2014-04" db="EMBL/GenBank/DDBJ databases">
        <title>Genome evolution of avian class.</title>
        <authorList>
            <person name="Zhang G."/>
            <person name="Li C."/>
        </authorList>
    </citation>
    <scope>NUCLEOTIDE SEQUENCE [LARGE SCALE GENOMIC DNA]</scope>
    <source>
        <strain evidence="1">BGI_N334</strain>
    </source>
</reference>
<protein>
    <submittedName>
        <fullName evidence="1">Uncharacterized protein</fullName>
    </submittedName>
</protein>
<feature type="non-terminal residue" evidence="1">
    <location>
        <position position="60"/>
    </location>
</feature>
<keyword evidence="2" id="KW-1185">Reference proteome</keyword>
<dbReference type="Proteomes" id="UP000054150">
    <property type="component" value="Unassembled WGS sequence"/>
</dbReference>